<evidence type="ECO:0000313" key="13">
    <source>
        <dbReference type="Proteomes" id="UP001597299"/>
    </source>
</evidence>
<evidence type="ECO:0000256" key="3">
    <source>
        <dbReference type="ARBA" id="ARBA00022692"/>
    </source>
</evidence>
<dbReference type="SUPFAM" id="SSF90123">
    <property type="entry name" value="ABC transporter transmembrane region"/>
    <property type="match status" value="1"/>
</dbReference>
<dbReference type="PROSITE" id="PS00211">
    <property type="entry name" value="ABC_TRANSPORTER_1"/>
    <property type="match status" value="1"/>
</dbReference>
<evidence type="ECO:0000259" key="10">
    <source>
        <dbReference type="PROSITE" id="PS50893"/>
    </source>
</evidence>
<dbReference type="RefSeq" id="WP_213350725.1">
    <property type="nucleotide sequence ID" value="NZ_JAHBGB010000002.1"/>
</dbReference>
<comment type="subcellular location">
    <subcellularLocation>
        <location evidence="1">Cell membrane</location>
        <topology evidence="1">Multi-pass membrane protein</topology>
    </subcellularLocation>
</comment>
<dbReference type="InterPro" id="IPR017871">
    <property type="entry name" value="ABC_transporter-like_CS"/>
</dbReference>
<dbReference type="InterPro" id="IPR047957">
    <property type="entry name" value="ABC_AprD-like_6TM"/>
</dbReference>
<organism evidence="12 13">
    <name type="scientific">Ancylobacter oerskovii</name>
    <dbReference type="NCBI Taxonomy" id="459519"/>
    <lineage>
        <taxon>Bacteria</taxon>
        <taxon>Pseudomonadati</taxon>
        <taxon>Pseudomonadota</taxon>
        <taxon>Alphaproteobacteria</taxon>
        <taxon>Hyphomicrobiales</taxon>
        <taxon>Xanthobacteraceae</taxon>
        <taxon>Ancylobacter</taxon>
    </lineage>
</organism>
<dbReference type="Proteomes" id="UP001597299">
    <property type="component" value="Unassembled WGS sequence"/>
</dbReference>
<evidence type="ECO:0000256" key="5">
    <source>
        <dbReference type="ARBA" id="ARBA00022840"/>
    </source>
</evidence>
<dbReference type="PROSITE" id="PS50893">
    <property type="entry name" value="ABC_TRANSPORTER_2"/>
    <property type="match status" value="1"/>
</dbReference>
<gene>
    <name evidence="12" type="ORF">ACFSNC_10075</name>
</gene>
<dbReference type="CDD" id="cd18586">
    <property type="entry name" value="ABC_6TM_PrtD_like"/>
    <property type="match status" value="1"/>
</dbReference>
<comment type="similarity">
    <text evidence="2">Belongs to the ABC transporter superfamily.</text>
</comment>
<feature type="transmembrane region" description="Helical" evidence="9">
    <location>
        <begin position="140"/>
        <end position="169"/>
    </location>
</feature>
<dbReference type="SUPFAM" id="SSF52540">
    <property type="entry name" value="P-loop containing nucleoside triphosphate hydrolases"/>
    <property type="match status" value="1"/>
</dbReference>
<protein>
    <submittedName>
        <fullName evidence="12">Type I secretion system permease/ATPase</fullName>
    </submittedName>
</protein>
<name>A0ABW4YWJ0_9HYPH</name>
<proteinExistence type="inferred from homology"/>
<dbReference type="InterPro" id="IPR027417">
    <property type="entry name" value="P-loop_NTPase"/>
</dbReference>
<evidence type="ECO:0000256" key="7">
    <source>
        <dbReference type="ARBA" id="ARBA00023136"/>
    </source>
</evidence>
<evidence type="ECO:0000256" key="1">
    <source>
        <dbReference type="ARBA" id="ARBA00004651"/>
    </source>
</evidence>
<dbReference type="Pfam" id="PF00005">
    <property type="entry name" value="ABC_tran"/>
    <property type="match status" value="1"/>
</dbReference>
<reference evidence="13" key="1">
    <citation type="journal article" date="2019" name="Int. J. Syst. Evol. Microbiol.">
        <title>The Global Catalogue of Microorganisms (GCM) 10K type strain sequencing project: providing services to taxonomists for standard genome sequencing and annotation.</title>
        <authorList>
            <consortium name="The Broad Institute Genomics Platform"/>
            <consortium name="The Broad Institute Genome Sequencing Center for Infectious Disease"/>
            <person name="Wu L."/>
            <person name="Ma J."/>
        </authorList>
    </citation>
    <scope>NUCLEOTIDE SEQUENCE [LARGE SCALE GENOMIC DNA]</scope>
    <source>
        <strain evidence="13">CCM 7435</strain>
    </source>
</reference>
<dbReference type="InterPro" id="IPR010128">
    <property type="entry name" value="ATPase_T1SS_PrtD-like"/>
</dbReference>
<evidence type="ECO:0000256" key="6">
    <source>
        <dbReference type="ARBA" id="ARBA00022989"/>
    </source>
</evidence>
<dbReference type="CDD" id="cd03246">
    <property type="entry name" value="ABCC_Protease_Secretion"/>
    <property type="match status" value="1"/>
</dbReference>
<keyword evidence="6 9" id="KW-1133">Transmembrane helix</keyword>
<dbReference type="InterPro" id="IPR036640">
    <property type="entry name" value="ABC1_TM_sf"/>
</dbReference>
<dbReference type="PROSITE" id="PS50929">
    <property type="entry name" value="ABC_TM1F"/>
    <property type="match status" value="1"/>
</dbReference>
<accession>A0ABW4YWJ0</accession>
<dbReference type="SMART" id="SM00382">
    <property type="entry name" value="AAA"/>
    <property type="match status" value="1"/>
</dbReference>
<keyword evidence="7 9" id="KW-0472">Membrane</keyword>
<dbReference type="PANTHER" id="PTHR24221">
    <property type="entry name" value="ATP-BINDING CASSETTE SUB-FAMILY B"/>
    <property type="match status" value="1"/>
</dbReference>
<dbReference type="Gene3D" id="1.20.1560.10">
    <property type="entry name" value="ABC transporter type 1, transmembrane domain"/>
    <property type="match status" value="1"/>
</dbReference>
<evidence type="ECO:0000313" key="12">
    <source>
        <dbReference type="EMBL" id="MFD2140746.1"/>
    </source>
</evidence>
<dbReference type="Gene3D" id="3.40.50.300">
    <property type="entry name" value="P-loop containing nucleotide triphosphate hydrolases"/>
    <property type="match status" value="1"/>
</dbReference>
<keyword evidence="4" id="KW-0547">Nucleotide-binding</keyword>
<evidence type="ECO:0000259" key="11">
    <source>
        <dbReference type="PROSITE" id="PS50929"/>
    </source>
</evidence>
<dbReference type="PANTHER" id="PTHR24221:SF248">
    <property type="entry name" value="ABC TRANSPORTER TRANSMEMBRANE REGION"/>
    <property type="match status" value="1"/>
</dbReference>
<evidence type="ECO:0000256" key="8">
    <source>
        <dbReference type="SAM" id="MobiDB-lite"/>
    </source>
</evidence>
<comment type="caution">
    <text evidence="12">The sequence shown here is derived from an EMBL/GenBank/DDBJ whole genome shotgun (WGS) entry which is preliminary data.</text>
</comment>
<dbReference type="EMBL" id="JBHUHD010000001">
    <property type="protein sequence ID" value="MFD2140746.1"/>
    <property type="molecule type" value="Genomic_DNA"/>
</dbReference>
<dbReference type="InterPro" id="IPR039421">
    <property type="entry name" value="Type_1_exporter"/>
</dbReference>
<dbReference type="NCBIfam" id="TIGR01842">
    <property type="entry name" value="type_I_sec_PrtD"/>
    <property type="match status" value="1"/>
</dbReference>
<dbReference type="Pfam" id="PF00664">
    <property type="entry name" value="ABC_membrane"/>
    <property type="match status" value="1"/>
</dbReference>
<dbReference type="InterPro" id="IPR003593">
    <property type="entry name" value="AAA+_ATPase"/>
</dbReference>
<dbReference type="InterPro" id="IPR011527">
    <property type="entry name" value="ABC1_TM_dom"/>
</dbReference>
<sequence length="600" mass="63007">MTSDLAKAMQACRTAFIGIGLMTGVINILYLTGSIFMLEVYDRVLPSRSIPTLVGIALLAAMLYAFQVALDILRLRILSRIGLALDEGIGARVYAAVVRAPLRAVPAGDGLQPMRDLDQLRGFLSGLGPTALFDLPWMPLYLVICFLFHPLIGVTALAGCLVLVAFTAVTEMTTRKPVRQAMLEMTARNALSEVGRRNAEVLAAMAMTERFGTVWAEANRRYTLQQQRAADIGNGLGSLSKGLRLALQSTVLGVGAWLVIRGEASAGIMIAASILSARALAPVELAIAHWKGFVAARQGWKRLGELLRAFPAAGEPIALPRPHRTLAVEAISVAPPGSRRLVVQEVGFTLEAGQCLGVVGPSGSGKSSLVRALVGVWQPARGKVRLDGAAFEQWRFDDLGAAIGYLPQDVELFAGTVAQNIARFHPDPDHGAIIAAAEAAGVHALVLSLPQGYETPIGEGGAALSAGQRQRIALARALFGAPFLVVLDEPNSNLDADGEAALNQAVAGVRARGGIVVIVAHRHSALASIDRLLVMQEGRLRAFGPKEQVLRKLAQPAAAPVPAGGADVVVMSGRGERPPRPGAGAGAAGAEPAEKEGLLP</sequence>
<feature type="domain" description="ABC transmembrane type-1" evidence="11">
    <location>
        <begin position="17"/>
        <end position="295"/>
    </location>
</feature>
<evidence type="ECO:0000256" key="9">
    <source>
        <dbReference type="SAM" id="Phobius"/>
    </source>
</evidence>
<feature type="transmembrane region" description="Helical" evidence="9">
    <location>
        <begin position="15"/>
        <end position="38"/>
    </location>
</feature>
<keyword evidence="13" id="KW-1185">Reference proteome</keyword>
<feature type="transmembrane region" description="Helical" evidence="9">
    <location>
        <begin position="50"/>
        <end position="70"/>
    </location>
</feature>
<feature type="domain" description="ABC transporter" evidence="10">
    <location>
        <begin position="326"/>
        <end position="562"/>
    </location>
</feature>
<dbReference type="InterPro" id="IPR003439">
    <property type="entry name" value="ABC_transporter-like_ATP-bd"/>
</dbReference>
<evidence type="ECO:0000256" key="2">
    <source>
        <dbReference type="ARBA" id="ARBA00005417"/>
    </source>
</evidence>
<keyword evidence="3 9" id="KW-0812">Transmembrane</keyword>
<feature type="region of interest" description="Disordered" evidence="8">
    <location>
        <begin position="569"/>
        <end position="600"/>
    </location>
</feature>
<evidence type="ECO:0000256" key="4">
    <source>
        <dbReference type="ARBA" id="ARBA00022741"/>
    </source>
</evidence>
<keyword evidence="5" id="KW-0067">ATP-binding</keyword>